<feature type="compositionally biased region" description="Polar residues" evidence="5">
    <location>
        <begin position="461"/>
        <end position="479"/>
    </location>
</feature>
<proteinExistence type="predicted"/>
<dbReference type="GO" id="GO:0009631">
    <property type="term" value="P:cold acclimation"/>
    <property type="evidence" value="ECO:0007669"/>
    <property type="project" value="TreeGrafter"/>
</dbReference>
<evidence type="ECO:0000259" key="8">
    <source>
        <dbReference type="PROSITE" id="PS50847"/>
    </source>
</evidence>
<feature type="region of interest" description="Disordered" evidence="5">
    <location>
        <begin position="357"/>
        <end position="479"/>
    </location>
</feature>
<keyword evidence="6" id="KW-1133">Transmembrane helix</keyword>
<organism evidence="9 10">
    <name type="scientific">Limosilactobacillus reuteri</name>
    <name type="common">Lactobacillus reuteri</name>
    <dbReference type="NCBI Taxonomy" id="1598"/>
    <lineage>
        <taxon>Bacteria</taxon>
        <taxon>Bacillati</taxon>
        <taxon>Bacillota</taxon>
        <taxon>Bacilli</taxon>
        <taxon>Lactobacillales</taxon>
        <taxon>Lactobacillaceae</taxon>
        <taxon>Limosilactobacillus</taxon>
    </lineage>
</organism>
<keyword evidence="6" id="KW-0812">Transmembrane</keyword>
<dbReference type="InterPro" id="IPR019931">
    <property type="entry name" value="LPXTG_anchor"/>
</dbReference>
<dbReference type="NCBIfam" id="TIGR03715">
    <property type="entry name" value="KxYKxGKxW"/>
    <property type="match status" value="1"/>
</dbReference>
<keyword evidence="2" id="KW-0964">Secreted</keyword>
<dbReference type="PANTHER" id="PTHR47877">
    <property type="entry name" value="LATE EMBRYOGENESIS ABUNDANT DOMAIN-CONTAINING PROTEIN / LEA DOMAIN-CONTAINING PROTEIN"/>
    <property type="match status" value="1"/>
</dbReference>
<dbReference type="AlphaFoldDB" id="A0AAW4X5C6"/>
<protein>
    <submittedName>
        <fullName evidence="9">LPXTG cell wall anchor domain-containing protein</fullName>
    </submittedName>
</protein>
<evidence type="ECO:0000256" key="2">
    <source>
        <dbReference type="ARBA" id="ARBA00022525"/>
    </source>
</evidence>
<dbReference type="EMBL" id="JAJGWB010000119">
    <property type="protein sequence ID" value="MCC4477605.1"/>
    <property type="molecule type" value="Genomic_DNA"/>
</dbReference>
<evidence type="ECO:0000256" key="6">
    <source>
        <dbReference type="SAM" id="Phobius"/>
    </source>
</evidence>
<accession>A0AAW4X5C6</accession>
<keyword evidence="4" id="KW-0572">Peptidoglycan-anchor</keyword>
<feature type="signal peptide" evidence="7">
    <location>
        <begin position="1"/>
        <end position="36"/>
    </location>
</feature>
<evidence type="ECO:0000256" key="4">
    <source>
        <dbReference type="ARBA" id="ARBA00023088"/>
    </source>
</evidence>
<dbReference type="Proteomes" id="UP001198026">
    <property type="component" value="Unassembled WGS sequence"/>
</dbReference>
<dbReference type="RefSeq" id="WP_228340793.1">
    <property type="nucleotide sequence ID" value="NZ_JAJGWA010000117.1"/>
</dbReference>
<evidence type="ECO:0000256" key="7">
    <source>
        <dbReference type="SAM" id="SignalP"/>
    </source>
</evidence>
<keyword evidence="6" id="KW-0472">Membrane</keyword>
<dbReference type="Pfam" id="PF19258">
    <property type="entry name" value="KxYKxGKxW_sig"/>
    <property type="match status" value="1"/>
</dbReference>
<reference evidence="9" key="1">
    <citation type="submission" date="2021-10" db="EMBL/GenBank/DDBJ databases">
        <title>Evolutionary history and lifestyle of the vertebrate symbiont Limosilactobacillus reuteri.</title>
        <authorList>
            <person name="Zheng J."/>
            <person name="Li F."/>
            <person name="Gaenzle M."/>
            <person name="Walter J."/>
        </authorList>
    </citation>
    <scope>NUCLEOTIDE SEQUENCE</scope>
    <source>
        <strain evidence="9">GQ_1_3_1</strain>
    </source>
</reference>
<dbReference type="Pfam" id="PF00746">
    <property type="entry name" value="Gram_pos_anchor"/>
    <property type="match status" value="1"/>
</dbReference>
<feature type="chain" id="PRO_5043476062" evidence="7">
    <location>
        <begin position="37"/>
        <end position="590"/>
    </location>
</feature>
<dbReference type="NCBIfam" id="TIGR01167">
    <property type="entry name" value="LPXTG_anchor"/>
    <property type="match status" value="1"/>
</dbReference>
<dbReference type="GO" id="GO:0005829">
    <property type="term" value="C:cytosol"/>
    <property type="evidence" value="ECO:0007669"/>
    <property type="project" value="TreeGrafter"/>
</dbReference>
<comment type="caution">
    <text evidence="9">The sequence shown here is derived from an EMBL/GenBank/DDBJ whole genome shotgun (WGS) entry which is preliminary data.</text>
</comment>
<evidence type="ECO:0000313" key="9">
    <source>
        <dbReference type="EMBL" id="MCC4477605.1"/>
    </source>
</evidence>
<gene>
    <name evidence="9" type="ORF">LMB76_05140</name>
</gene>
<sequence length="590" mass="63222">MSKEHFKMYKDGKKWAFAAVVTALVGAATLSVSASADTNTQSAPVQPQAAQPQTDTHVAHVGVYDETNPGTPITNVNVAYQPSAQNGNGVMNVKDQKTGAESVQNGGTYTVQAPEGYYLDADYNKIFDGRYTPSYENINNQSMNINLNKELNNQYSSFGSKNDESYTVWAIPNGKESVVKSFTNVPSDRNRVIINWFDADTNNFIGHYQLDDFSKGDTKSPLSNGQDTVYTVNAPKGYRFATEFHSEFAPQNATIVTSSANKDHTGTFDFGPMSYRFKPSDTNPATKANAQGLVMYRLWLREDPSWQGAAQDVVGKSGATTEAYEAAQKAKDEAAKKAAEEAAQKAKDEAAKKAAEEAAQKAKDEAAKKAAEEAAQKAKDEAAKKAAEEAAQKAKDEAAKKATEEAAQKAKDEAAKKAAEEAAQKAKDEAAKKTAEEAAQKAKDEAAKKAAEKAAQKDQSETVATVSQQENHSSDVVNKVQSENVTTTNKQVVSNGSEEQLVVTNAPKIASDQSVHSEQTAITKEVTVNNSTNEAVNTANVTVNNNSQSTETNGATLPQTGNESSIAATALGVILAMFGLGLGRNKKREY</sequence>
<feature type="transmembrane region" description="Helical" evidence="6">
    <location>
        <begin position="566"/>
        <end position="583"/>
    </location>
</feature>
<feature type="domain" description="Gram-positive cocci surface proteins LPxTG" evidence="8">
    <location>
        <begin position="557"/>
        <end position="590"/>
    </location>
</feature>
<name>A0AAW4X5C6_LIMRT</name>
<keyword evidence="1" id="KW-0134">Cell wall</keyword>
<evidence type="ECO:0000256" key="3">
    <source>
        <dbReference type="ARBA" id="ARBA00022729"/>
    </source>
</evidence>
<evidence type="ECO:0000256" key="1">
    <source>
        <dbReference type="ARBA" id="ARBA00022512"/>
    </source>
</evidence>
<evidence type="ECO:0000256" key="5">
    <source>
        <dbReference type="SAM" id="MobiDB-lite"/>
    </source>
</evidence>
<dbReference type="PANTHER" id="PTHR47877:SF3">
    <property type="entry name" value="LATE EMBRYOGENESIS ABUNDANT DOMAIN-CONTAINING PROTEIN _ LEA DOMAIN-CONTAINING PROTEIN"/>
    <property type="match status" value="1"/>
</dbReference>
<keyword evidence="3 7" id="KW-0732">Signal</keyword>
<feature type="compositionally biased region" description="Basic and acidic residues" evidence="5">
    <location>
        <begin position="357"/>
        <end position="460"/>
    </location>
</feature>
<evidence type="ECO:0000313" key="10">
    <source>
        <dbReference type="Proteomes" id="UP001198026"/>
    </source>
</evidence>
<dbReference type="PROSITE" id="PS50847">
    <property type="entry name" value="GRAM_POS_ANCHORING"/>
    <property type="match status" value="1"/>
</dbReference>
<dbReference type="InterPro" id="IPR022263">
    <property type="entry name" value="KxYKxGKxW"/>
</dbReference>